<feature type="transmembrane region" description="Helical" evidence="6">
    <location>
        <begin position="129"/>
        <end position="158"/>
    </location>
</feature>
<evidence type="ECO:0008006" key="9">
    <source>
        <dbReference type="Google" id="ProtNLM"/>
    </source>
</evidence>
<name>A0A1L9PS53_ASPVE</name>
<keyword evidence="3 6" id="KW-0812">Transmembrane</keyword>
<feature type="transmembrane region" description="Helical" evidence="6">
    <location>
        <begin position="47"/>
        <end position="72"/>
    </location>
</feature>
<dbReference type="VEuPathDB" id="FungiDB:ASPVEDRAFT_783812"/>
<organism evidence="7 8">
    <name type="scientific">Aspergillus versicolor CBS 583.65</name>
    <dbReference type="NCBI Taxonomy" id="1036611"/>
    <lineage>
        <taxon>Eukaryota</taxon>
        <taxon>Fungi</taxon>
        <taxon>Dikarya</taxon>
        <taxon>Ascomycota</taxon>
        <taxon>Pezizomycotina</taxon>
        <taxon>Eurotiomycetes</taxon>
        <taxon>Eurotiomycetidae</taxon>
        <taxon>Eurotiales</taxon>
        <taxon>Aspergillaceae</taxon>
        <taxon>Aspergillus</taxon>
        <taxon>Aspergillus subgen. Nidulantes</taxon>
    </lineage>
</organism>
<feature type="transmembrane region" description="Helical" evidence="6">
    <location>
        <begin position="280"/>
        <end position="301"/>
    </location>
</feature>
<keyword evidence="4 6" id="KW-1133">Transmembrane helix</keyword>
<keyword evidence="8" id="KW-1185">Reference proteome</keyword>
<feature type="transmembrane region" description="Helical" evidence="6">
    <location>
        <begin position="380"/>
        <end position="402"/>
    </location>
</feature>
<feature type="transmembrane region" description="Helical" evidence="6">
    <location>
        <begin position="195"/>
        <end position="218"/>
    </location>
</feature>
<keyword evidence="5 6" id="KW-0472">Membrane</keyword>
<evidence type="ECO:0000256" key="2">
    <source>
        <dbReference type="ARBA" id="ARBA00022448"/>
    </source>
</evidence>
<sequence length="517" mass="56389">MDTVQESKCSTSKADHDAAPIPDAELAKGEVGIAGQLDMPMKRKFNILSIIAVGYNISNSWVAIAASFAIAIQSGGAVSLLYGIILVTFAMLCTGVTLAELASVYPTAGGQYHFTSILASRRWSRGLSYFSGLAAIFSWICLGASISLSSTNVLMAIIIRWRPEYQPQTWHYFLVYQLFNIVIVLYNSFLTNKTLWVYNVGFLLSILTFVVITITCPARSGVQVDSREIWGTFVNGSGGWPDGISFLTGLTTPQFMLSGLDATLHLAEECLDPERVVPKAVLVTVLVGFLTAFPFSIGIIYSNRNVGESLSTSTGFPIYFIWEKATHSPAAATVFMASLFIISCVAINAVHQTASRLTWSFARDDALFFSRKISSVHSSLGVPIYALVLNGVLVFLVGIIYVCSSTAFNSFINTTVVVAQISFAIPAALLILRRRSTDYLPSNRPFKVPNVVGYISNVVCIIWAVILTVFFCFPAELPVTGGNMNYASVVLVVMLVIGVANWFAYARKHYHGPRLEI</sequence>
<evidence type="ECO:0000256" key="4">
    <source>
        <dbReference type="ARBA" id="ARBA00022989"/>
    </source>
</evidence>
<keyword evidence="2" id="KW-0813">Transport</keyword>
<dbReference type="InterPro" id="IPR002293">
    <property type="entry name" value="AA/rel_permease1"/>
</dbReference>
<dbReference type="EMBL" id="KV878131">
    <property type="protein sequence ID" value="OJJ04364.1"/>
    <property type="molecule type" value="Genomic_DNA"/>
</dbReference>
<feature type="transmembrane region" description="Helical" evidence="6">
    <location>
        <begin position="170"/>
        <end position="189"/>
    </location>
</feature>
<evidence type="ECO:0000313" key="8">
    <source>
        <dbReference type="Proteomes" id="UP000184073"/>
    </source>
</evidence>
<dbReference type="Proteomes" id="UP000184073">
    <property type="component" value="Unassembled WGS sequence"/>
</dbReference>
<reference evidence="8" key="1">
    <citation type="journal article" date="2017" name="Genome Biol.">
        <title>Comparative genomics reveals high biological diversity and specific adaptations in the industrially and medically important fungal genus Aspergillus.</title>
        <authorList>
            <person name="de Vries R.P."/>
            <person name="Riley R."/>
            <person name="Wiebenga A."/>
            <person name="Aguilar-Osorio G."/>
            <person name="Amillis S."/>
            <person name="Uchima C.A."/>
            <person name="Anderluh G."/>
            <person name="Asadollahi M."/>
            <person name="Askin M."/>
            <person name="Barry K."/>
            <person name="Battaglia E."/>
            <person name="Bayram O."/>
            <person name="Benocci T."/>
            <person name="Braus-Stromeyer S.A."/>
            <person name="Caldana C."/>
            <person name="Canovas D."/>
            <person name="Cerqueira G.C."/>
            <person name="Chen F."/>
            <person name="Chen W."/>
            <person name="Choi C."/>
            <person name="Clum A."/>
            <person name="Dos Santos R.A."/>
            <person name="Damasio A.R."/>
            <person name="Diallinas G."/>
            <person name="Emri T."/>
            <person name="Fekete E."/>
            <person name="Flipphi M."/>
            <person name="Freyberg S."/>
            <person name="Gallo A."/>
            <person name="Gournas C."/>
            <person name="Habgood R."/>
            <person name="Hainaut M."/>
            <person name="Harispe M.L."/>
            <person name="Henrissat B."/>
            <person name="Hilden K.S."/>
            <person name="Hope R."/>
            <person name="Hossain A."/>
            <person name="Karabika E."/>
            <person name="Karaffa L."/>
            <person name="Karanyi Z."/>
            <person name="Krasevec N."/>
            <person name="Kuo A."/>
            <person name="Kusch H."/>
            <person name="LaButti K."/>
            <person name="Lagendijk E.L."/>
            <person name="Lapidus A."/>
            <person name="Levasseur A."/>
            <person name="Lindquist E."/>
            <person name="Lipzen A."/>
            <person name="Logrieco A.F."/>
            <person name="MacCabe A."/>
            <person name="Maekelae M.R."/>
            <person name="Malavazi I."/>
            <person name="Melin P."/>
            <person name="Meyer V."/>
            <person name="Mielnichuk N."/>
            <person name="Miskei M."/>
            <person name="Molnar A.P."/>
            <person name="Mule G."/>
            <person name="Ngan C.Y."/>
            <person name="Orejas M."/>
            <person name="Orosz E."/>
            <person name="Ouedraogo J.P."/>
            <person name="Overkamp K.M."/>
            <person name="Park H.-S."/>
            <person name="Perrone G."/>
            <person name="Piumi F."/>
            <person name="Punt P.J."/>
            <person name="Ram A.F."/>
            <person name="Ramon A."/>
            <person name="Rauscher S."/>
            <person name="Record E."/>
            <person name="Riano-Pachon D.M."/>
            <person name="Robert V."/>
            <person name="Roehrig J."/>
            <person name="Ruller R."/>
            <person name="Salamov A."/>
            <person name="Salih N.S."/>
            <person name="Samson R.A."/>
            <person name="Sandor E."/>
            <person name="Sanguinetti M."/>
            <person name="Schuetze T."/>
            <person name="Sepcic K."/>
            <person name="Shelest E."/>
            <person name="Sherlock G."/>
            <person name="Sophianopoulou V."/>
            <person name="Squina F.M."/>
            <person name="Sun H."/>
            <person name="Susca A."/>
            <person name="Todd R.B."/>
            <person name="Tsang A."/>
            <person name="Unkles S.E."/>
            <person name="van de Wiele N."/>
            <person name="van Rossen-Uffink D."/>
            <person name="Oliveira J.V."/>
            <person name="Vesth T.C."/>
            <person name="Visser J."/>
            <person name="Yu J.-H."/>
            <person name="Zhou M."/>
            <person name="Andersen M.R."/>
            <person name="Archer D.B."/>
            <person name="Baker S.E."/>
            <person name="Benoit I."/>
            <person name="Brakhage A.A."/>
            <person name="Braus G.H."/>
            <person name="Fischer R."/>
            <person name="Frisvad J.C."/>
            <person name="Goldman G.H."/>
            <person name="Houbraken J."/>
            <person name="Oakley B."/>
            <person name="Pocsi I."/>
            <person name="Scazzocchio C."/>
            <person name="Seiboth B."/>
            <person name="vanKuyk P.A."/>
            <person name="Wortman J."/>
            <person name="Dyer P.S."/>
            <person name="Grigoriev I.V."/>
        </authorList>
    </citation>
    <scope>NUCLEOTIDE SEQUENCE [LARGE SCALE GENOMIC DNA]</scope>
    <source>
        <strain evidence="8">CBS 583.65</strain>
    </source>
</reference>
<protein>
    <recommendedName>
        <fullName evidence="9">Amino acid permease/ SLC12A domain-containing protein</fullName>
    </recommendedName>
</protein>
<evidence type="ECO:0000256" key="5">
    <source>
        <dbReference type="ARBA" id="ARBA00023136"/>
    </source>
</evidence>
<evidence type="ECO:0000256" key="6">
    <source>
        <dbReference type="SAM" id="Phobius"/>
    </source>
</evidence>
<feature type="transmembrane region" description="Helical" evidence="6">
    <location>
        <begin position="330"/>
        <end position="350"/>
    </location>
</feature>
<gene>
    <name evidence="7" type="ORF">ASPVEDRAFT_783812</name>
</gene>
<feature type="transmembrane region" description="Helical" evidence="6">
    <location>
        <begin position="79"/>
        <end position="99"/>
    </location>
</feature>
<evidence type="ECO:0000256" key="1">
    <source>
        <dbReference type="ARBA" id="ARBA00004141"/>
    </source>
</evidence>
<feature type="transmembrane region" description="Helical" evidence="6">
    <location>
        <begin position="451"/>
        <end position="473"/>
    </location>
</feature>
<dbReference type="GO" id="GO:0022857">
    <property type="term" value="F:transmembrane transporter activity"/>
    <property type="evidence" value="ECO:0007669"/>
    <property type="project" value="InterPro"/>
</dbReference>
<dbReference type="InterPro" id="IPR004840">
    <property type="entry name" value="Amino_acid_permease_CS"/>
</dbReference>
<dbReference type="PANTHER" id="PTHR45649:SF24">
    <property type="entry name" value="TRANSPORT PROTEIN, PUTATIVE (AFU_ORTHOLOGUE AFUA_2G15150)-RELATED"/>
    <property type="match status" value="1"/>
</dbReference>
<dbReference type="PROSITE" id="PS00218">
    <property type="entry name" value="AMINO_ACID_PERMEASE_1"/>
    <property type="match status" value="1"/>
</dbReference>
<dbReference type="STRING" id="1036611.A0A1L9PS53"/>
<proteinExistence type="predicted"/>
<dbReference type="GeneID" id="63732051"/>
<dbReference type="GO" id="GO:0016020">
    <property type="term" value="C:membrane"/>
    <property type="evidence" value="ECO:0007669"/>
    <property type="project" value="UniProtKB-SubCell"/>
</dbReference>
<feature type="transmembrane region" description="Helical" evidence="6">
    <location>
        <begin position="485"/>
        <end position="505"/>
    </location>
</feature>
<feature type="transmembrane region" description="Helical" evidence="6">
    <location>
        <begin position="408"/>
        <end position="431"/>
    </location>
</feature>
<accession>A0A1L9PS53</accession>
<dbReference type="GO" id="GO:0006865">
    <property type="term" value="P:amino acid transport"/>
    <property type="evidence" value="ECO:0007669"/>
    <property type="project" value="InterPro"/>
</dbReference>
<dbReference type="OrthoDB" id="4476201at2759"/>
<dbReference type="Gene3D" id="1.20.1740.10">
    <property type="entry name" value="Amino acid/polyamine transporter I"/>
    <property type="match status" value="1"/>
</dbReference>
<evidence type="ECO:0000256" key="3">
    <source>
        <dbReference type="ARBA" id="ARBA00022692"/>
    </source>
</evidence>
<dbReference type="PANTHER" id="PTHR45649">
    <property type="entry name" value="AMINO-ACID PERMEASE BAT1"/>
    <property type="match status" value="1"/>
</dbReference>
<comment type="subcellular location">
    <subcellularLocation>
        <location evidence="1">Membrane</location>
        <topology evidence="1">Multi-pass membrane protein</topology>
    </subcellularLocation>
</comment>
<dbReference type="PIRSF" id="PIRSF006060">
    <property type="entry name" value="AA_transporter"/>
    <property type="match status" value="1"/>
</dbReference>
<evidence type="ECO:0000313" key="7">
    <source>
        <dbReference type="EMBL" id="OJJ04364.1"/>
    </source>
</evidence>
<dbReference type="AlphaFoldDB" id="A0A1L9PS53"/>
<dbReference type="Pfam" id="PF13520">
    <property type="entry name" value="AA_permease_2"/>
    <property type="match status" value="1"/>
</dbReference>
<dbReference type="RefSeq" id="XP_040670126.1">
    <property type="nucleotide sequence ID" value="XM_040816540.1"/>
</dbReference>